<evidence type="ECO:0000256" key="6">
    <source>
        <dbReference type="PIRNR" id="PIRNR037677"/>
    </source>
</evidence>
<dbReference type="Pfam" id="PF05192">
    <property type="entry name" value="MutS_III"/>
    <property type="match status" value="1"/>
</dbReference>
<organism evidence="10 11">
    <name type="scientific">Gryllus longicercus</name>
    <dbReference type="NCBI Taxonomy" id="2509291"/>
    <lineage>
        <taxon>Eukaryota</taxon>
        <taxon>Metazoa</taxon>
        <taxon>Ecdysozoa</taxon>
        <taxon>Arthropoda</taxon>
        <taxon>Hexapoda</taxon>
        <taxon>Insecta</taxon>
        <taxon>Pterygota</taxon>
        <taxon>Neoptera</taxon>
        <taxon>Polyneoptera</taxon>
        <taxon>Orthoptera</taxon>
        <taxon>Ensifera</taxon>
        <taxon>Gryllidea</taxon>
        <taxon>Grylloidea</taxon>
        <taxon>Gryllidae</taxon>
        <taxon>Gryllinae</taxon>
        <taxon>Gryllus</taxon>
    </lineage>
</organism>
<reference evidence="10 11" key="1">
    <citation type="submission" date="2024-03" db="EMBL/GenBank/DDBJ databases">
        <title>The genome assembly and annotation of the cricket Gryllus longicercus Weissman &amp; Gray.</title>
        <authorList>
            <person name="Szrajer S."/>
            <person name="Gray D."/>
            <person name="Ylla G."/>
        </authorList>
    </citation>
    <scope>NUCLEOTIDE SEQUENCE [LARGE SCALE GENOMIC DNA]</scope>
    <source>
        <strain evidence="10">DAG 2021-001</strain>
        <tissue evidence="10">Whole body minus gut</tissue>
    </source>
</reference>
<dbReference type="SMART" id="SM00534">
    <property type="entry name" value="MUTSac"/>
    <property type="match status" value="1"/>
</dbReference>
<protein>
    <recommendedName>
        <fullName evidence="6">DNA mismatch repair protein</fullName>
    </recommendedName>
</protein>
<dbReference type="FunFam" id="1.10.1420.10:FF:000005">
    <property type="entry name" value="DNA mismatch repair protein"/>
    <property type="match status" value="1"/>
</dbReference>
<dbReference type="InterPro" id="IPR007695">
    <property type="entry name" value="DNA_mismatch_repair_MutS-lik_N"/>
</dbReference>
<dbReference type="InterPro" id="IPR007696">
    <property type="entry name" value="DNA_mismatch_repair_MutS_core"/>
</dbReference>
<dbReference type="InterPro" id="IPR027417">
    <property type="entry name" value="P-loop_NTPase"/>
</dbReference>
<dbReference type="Pfam" id="PF05190">
    <property type="entry name" value="MutS_IV"/>
    <property type="match status" value="1"/>
</dbReference>
<dbReference type="Gene3D" id="3.40.1170.10">
    <property type="entry name" value="DNA repair protein MutS, domain I"/>
    <property type="match status" value="1"/>
</dbReference>
<evidence type="ECO:0000256" key="5">
    <source>
        <dbReference type="ARBA" id="ARBA00023125"/>
    </source>
</evidence>
<dbReference type="SUPFAM" id="SSF55271">
    <property type="entry name" value="DNA repair protein MutS, domain I"/>
    <property type="match status" value="1"/>
</dbReference>
<dbReference type="InterPro" id="IPR007860">
    <property type="entry name" value="DNA_mmatch_repair_MutS_con_dom"/>
</dbReference>
<dbReference type="EMBL" id="JAZDUA010000076">
    <property type="protein sequence ID" value="KAK7869349.1"/>
    <property type="molecule type" value="Genomic_DNA"/>
</dbReference>
<evidence type="ECO:0000256" key="3">
    <source>
        <dbReference type="ARBA" id="ARBA00022763"/>
    </source>
</evidence>
<dbReference type="SMART" id="SM00293">
    <property type="entry name" value="PWWP"/>
    <property type="match status" value="1"/>
</dbReference>
<sequence length="1281" mass="143317">MSQKNTLFNYFVSPARKNNDLGSPKTTPDTNKDMKTPKSKLKSPSTPRSNKVTPTSLSVNKKKSSKVSEKAFEICDVVWSKLHGYPWWPSLVCNHPKLLKHVKGDSIHVQFFDDPPTRAWVKKAFIEPYKNSADKMAPNRDAAKWKNAASEADKALEMSVEARKKLIVAFSDQDGSEDDASMDVDTDDEAVLNSSGSSANDADKENQEAPPLKKLLLDADDSEDDYKPVHDDLNDASDSASSGVNSADEAFSGEEPEDSPVKRKKKSKSDQAVKKQKLTSGKPVVVLPRPSLAKETVSKPIENKNEGFQNDWAHLKYEFLKPHKIRDGNRRSPEDPEYNARTVYVPEDFKKNLSPGMKQWWDIKAQNFDCVLFFKVGKFYELYHMDAVTGVNELGLIYMKGEFAHSGFPEISYARFSSALVEKGFKVARVEQTETPDMMAERLKGAFRATKFDKVVKREVCQITTKGTRTFSVIDGEAQEASSRYLLALIEKELDSNRSSYGVCFIDTSIGVFNIGQFSDDKFSSQLRMLIAHNPPVQVLYLKKSITDRTQQLLNSVLTNVLKEPLSKSEFWPADKTLMKLAEGDYFPKKETGGVGWPEGLKQFLSDADSVGLSPRDEYSLAVSALGAVIWYLQKCLLEHQLLAMGQFELYVPSSSSDSSKAPVKEIMPKHMILDGITLKNLDVLECPGGQEGALLYHLDCCSTKFGKRLLRQWICSPLCNIESIKSRQEAISDLRDNSSVVKEVREKLSQLPDLERLLTSIHAQGNAVRSKTHPDSRAIFYEDQVYSKRKIQNFIATLNGFRSSMEIIGLFQDDNVEITSKLLFQCVNTPDRDGGRFPKIEESLNFFYSAFDHETATKEGRIVPSAGVDPEYDNILEEVERVNDELQKYLEEQRKYFGCKVTYIGTDKKRFQLEVPEAAARKAGNDYELQSQRKGFKRFATSKSKDLLAQLIQAEERKKSVLQDLSRRVFEQFSSKYELWSEVIKCLSVLDVLLSLAVYAENAGGNLCIPKFEMVENGHKPFVKIKDGRHPSIICAKGYVSNDTMIGCEDSDEISSSLIMVTGPNMGGKSTLMRQLGLLTIMAHIGCHIPADECVLTPVDRIFTRIGASDDIMAGESTFFVELSETSAILRKASKHSLVLVDELGRGTSTHDGTAIASATVKELVRLGCRTLFSTHYHSLVDDFKNSPDITMRHMACMVEEDSEDPTQETVTFLYKFEAGACPKSYGFNAARLGGIPSFITSRAYVKAKEIEQESHARKLFSSVCSSADLSSIIAQIKSL</sequence>
<evidence type="ECO:0000313" key="10">
    <source>
        <dbReference type="EMBL" id="KAK7869349.1"/>
    </source>
</evidence>
<dbReference type="SUPFAM" id="SSF48334">
    <property type="entry name" value="DNA repair protein MutS, domain III"/>
    <property type="match status" value="1"/>
</dbReference>
<dbReference type="PANTHER" id="PTHR11361:SF148">
    <property type="entry name" value="DNA MISMATCH REPAIR PROTEIN MSH6"/>
    <property type="match status" value="1"/>
</dbReference>
<dbReference type="GO" id="GO:0006298">
    <property type="term" value="P:mismatch repair"/>
    <property type="evidence" value="ECO:0007669"/>
    <property type="project" value="InterPro"/>
</dbReference>
<gene>
    <name evidence="10" type="ORF">R5R35_012895</name>
</gene>
<feature type="region of interest" description="Disordered" evidence="8">
    <location>
        <begin position="1"/>
        <end position="62"/>
    </location>
</feature>
<keyword evidence="3 6" id="KW-0227">DNA damage</keyword>
<dbReference type="CDD" id="cd05837">
    <property type="entry name" value="PWWP_MSH6"/>
    <property type="match status" value="1"/>
</dbReference>
<dbReference type="InterPro" id="IPR000432">
    <property type="entry name" value="DNA_mismatch_repair_MutS_C"/>
</dbReference>
<dbReference type="Gene3D" id="1.10.1420.10">
    <property type="match status" value="2"/>
</dbReference>
<keyword evidence="4 6" id="KW-0067">ATP-binding</keyword>
<comment type="similarity">
    <text evidence="1 6 7">Belongs to the DNA mismatch repair MutS family.</text>
</comment>
<feature type="region of interest" description="Disordered" evidence="8">
    <location>
        <begin position="190"/>
        <end position="285"/>
    </location>
</feature>
<dbReference type="InterPro" id="IPR017261">
    <property type="entry name" value="DNA_mismatch_repair_MutS/MSH"/>
</dbReference>
<dbReference type="PIRSF" id="PIRSF037677">
    <property type="entry name" value="DNA_mis_repair_Msh6"/>
    <property type="match status" value="1"/>
</dbReference>
<dbReference type="PROSITE" id="PS50812">
    <property type="entry name" value="PWWP"/>
    <property type="match status" value="1"/>
</dbReference>
<evidence type="ECO:0000256" key="7">
    <source>
        <dbReference type="RuleBase" id="RU003756"/>
    </source>
</evidence>
<evidence type="ECO:0000256" key="4">
    <source>
        <dbReference type="ARBA" id="ARBA00022840"/>
    </source>
</evidence>
<keyword evidence="5 6" id="KW-0238">DNA-binding</keyword>
<dbReference type="Gene3D" id="3.40.50.300">
    <property type="entry name" value="P-loop containing nucleotide triphosphate hydrolases"/>
    <property type="match status" value="1"/>
</dbReference>
<dbReference type="InterPro" id="IPR007861">
    <property type="entry name" value="DNA_mismatch_repair_MutS_clamp"/>
</dbReference>
<evidence type="ECO:0000259" key="9">
    <source>
        <dbReference type="PROSITE" id="PS50812"/>
    </source>
</evidence>
<keyword evidence="11" id="KW-1185">Reference proteome</keyword>
<dbReference type="Pfam" id="PF01624">
    <property type="entry name" value="MutS_I"/>
    <property type="match status" value="1"/>
</dbReference>
<dbReference type="GO" id="GO:0030983">
    <property type="term" value="F:mismatched DNA binding"/>
    <property type="evidence" value="ECO:0007669"/>
    <property type="project" value="UniProtKB-UniRule"/>
</dbReference>
<accession>A0AAN9W4J8</accession>
<keyword evidence="6 7" id="KW-0234">DNA repair</keyword>
<dbReference type="FunFam" id="3.40.1170.10:FF:000002">
    <property type="entry name" value="DNA mismatch repair protein"/>
    <property type="match status" value="1"/>
</dbReference>
<dbReference type="InterPro" id="IPR036678">
    <property type="entry name" value="MutS_con_dom_sf"/>
</dbReference>
<evidence type="ECO:0000256" key="8">
    <source>
        <dbReference type="SAM" id="MobiDB-lite"/>
    </source>
</evidence>
<dbReference type="Gene3D" id="3.30.420.110">
    <property type="entry name" value="MutS, connector domain"/>
    <property type="match status" value="1"/>
</dbReference>
<comment type="function">
    <text evidence="6 7">Component of the post-replicative DNA mismatch repair system (MMR).</text>
</comment>
<evidence type="ECO:0000256" key="2">
    <source>
        <dbReference type="ARBA" id="ARBA00022741"/>
    </source>
</evidence>
<dbReference type="SMART" id="SM00533">
    <property type="entry name" value="MUTSd"/>
    <property type="match status" value="1"/>
</dbReference>
<comment type="caution">
    <text evidence="10">The sequence shown here is derived from an EMBL/GenBank/DDBJ whole genome shotgun (WGS) entry which is preliminary data.</text>
</comment>
<dbReference type="PANTHER" id="PTHR11361">
    <property type="entry name" value="DNA MISMATCH REPAIR PROTEIN MUTS FAMILY MEMBER"/>
    <property type="match status" value="1"/>
</dbReference>
<feature type="compositionally biased region" description="Polar residues" evidence="8">
    <location>
        <begin position="20"/>
        <end position="29"/>
    </location>
</feature>
<dbReference type="Pfam" id="PF00488">
    <property type="entry name" value="MutS_V"/>
    <property type="match status" value="1"/>
</dbReference>
<dbReference type="Proteomes" id="UP001378592">
    <property type="component" value="Unassembled WGS sequence"/>
</dbReference>
<dbReference type="InterPro" id="IPR000313">
    <property type="entry name" value="PWWP_dom"/>
</dbReference>
<dbReference type="InterPro" id="IPR045076">
    <property type="entry name" value="MutS"/>
</dbReference>
<dbReference type="Gene3D" id="2.30.30.140">
    <property type="match status" value="1"/>
</dbReference>
<dbReference type="SUPFAM" id="SSF63748">
    <property type="entry name" value="Tudor/PWWP/MBT"/>
    <property type="match status" value="1"/>
</dbReference>
<proteinExistence type="inferred from homology"/>
<keyword evidence="2 6" id="KW-0547">Nucleotide-binding</keyword>
<dbReference type="InterPro" id="IPR036187">
    <property type="entry name" value="DNA_mismatch_repair_MutS_sf"/>
</dbReference>
<evidence type="ECO:0000256" key="1">
    <source>
        <dbReference type="ARBA" id="ARBA00006271"/>
    </source>
</evidence>
<evidence type="ECO:0000313" key="11">
    <source>
        <dbReference type="Proteomes" id="UP001378592"/>
    </source>
</evidence>
<dbReference type="SUPFAM" id="SSF52540">
    <property type="entry name" value="P-loop containing nucleoside triphosphate hydrolases"/>
    <property type="match status" value="1"/>
</dbReference>
<dbReference type="PROSITE" id="PS00486">
    <property type="entry name" value="DNA_MISMATCH_REPAIR_2"/>
    <property type="match status" value="1"/>
</dbReference>
<name>A0AAN9W4J8_9ORTH</name>
<dbReference type="SUPFAM" id="SSF53150">
    <property type="entry name" value="DNA repair protein MutS, domain II"/>
    <property type="match status" value="1"/>
</dbReference>
<dbReference type="GO" id="GO:0005524">
    <property type="term" value="F:ATP binding"/>
    <property type="evidence" value="ECO:0007669"/>
    <property type="project" value="UniProtKB-UniRule"/>
</dbReference>
<dbReference type="Pfam" id="PF00855">
    <property type="entry name" value="PWWP"/>
    <property type="match status" value="1"/>
</dbReference>
<dbReference type="Pfam" id="PF05188">
    <property type="entry name" value="MutS_II"/>
    <property type="match status" value="1"/>
</dbReference>
<dbReference type="InterPro" id="IPR016151">
    <property type="entry name" value="DNA_mismatch_repair_MutS_N"/>
</dbReference>
<dbReference type="GO" id="GO:0032301">
    <property type="term" value="C:MutSalpha complex"/>
    <property type="evidence" value="ECO:0007669"/>
    <property type="project" value="TreeGrafter"/>
</dbReference>
<feature type="domain" description="PWWP" evidence="9">
    <location>
        <begin position="74"/>
        <end position="132"/>
    </location>
</feature>
<dbReference type="GO" id="GO:0140664">
    <property type="term" value="F:ATP-dependent DNA damage sensor activity"/>
    <property type="evidence" value="ECO:0007669"/>
    <property type="project" value="InterPro"/>
</dbReference>